<organism evidence="1">
    <name type="scientific">hydrocarbon metagenome</name>
    <dbReference type="NCBI Taxonomy" id="938273"/>
    <lineage>
        <taxon>unclassified sequences</taxon>
        <taxon>metagenomes</taxon>
        <taxon>ecological metagenomes</taxon>
    </lineage>
</organism>
<dbReference type="EMBL" id="LNQE01001023">
    <property type="protein sequence ID" value="KUG21759.1"/>
    <property type="molecule type" value="Genomic_DNA"/>
</dbReference>
<sequence length="436" mass="49572">MNGSNFQIEQQCPQCGAPIILDEADRILSCKFCRTRVYLASEDVFRFYIPPAKGISEPIYFIPYWRIKGLSYSLVERSMNNVVNKENHGISFSYSISSTIKTFDIVNKYFDINFLSLDYKLLPHSLGLRPQSMKLKFVGSSEKESKFIKFSSTARKTFLTNYQRNTGSVHKTIFIGETASVIYSPVYCANNLVYDAILKKPLDLQKRDAEAEQTLISAPDEKWRVEFLPLLCPNCGADIPGEKDALIVFCNNCNSAWNPSNKNFAEVKFFTCPDSEQNITYLPFWQLKVKVTGFQLETYADLIKMANLPRADSKKWIETPFNFYAPAFKLNPALFLRWCRQLTATPPPDNLIRELPLSRIHQVTLSVNEALESSLLTMVSLISNKSYIAEMISSSNFTLEDSSLVLHPFKMKAGELIHTKLGFPMDINALNMGAHI</sequence>
<proteinExistence type="predicted"/>
<reference evidence="1" key="1">
    <citation type="journal article" date="2015" name="Proc. Natl. Acad. Sci. U.S.A.">
        <title>Networks of energetic and metabolic interactions define dynamics in microbial communities.</title>
        <authorList>
            <person name="Embree M."/>
            <person name="Liu J.K."/>
            <person name="Al-Bassam M.M."/>
            <person name="Zengler K."/>
        </authorList>
    </citation>
    <scope>NUCLEOTIDE SEQUENCE</scope>
</reference>
<dbReference type="AlphaFoldDB" id="A0A0W8FLJ0"/>
<comment type="caution">
    <text evidence="1">The sequence shown here is derived from an EMBL/GenBank/DDBJ whole genome shotgun (WGS) entry which is preliminary data.</text>
</comment>
<protein>
    <submittedName>
        <fullName evidence="1">Uncharacterized protein</fullName>
    </submittedName>
</protein>
<gene>
    <name evidence="1" type="ORF">ASZ90_008464</name>
</gene>
<name>A0A0W8FLJ0_9ZZZZ</name>
<evidence type="ECO:0000313" key="1">
    <source>
        <dbReference type="EMBL" id="KUG21759.1"/>
    </source>
</evidence>
<accession>A0A0W8FLJ0</accession>